<name>A0A344UTK5_9ACTN</name>
<keyword evidence="3" id="KW-1185">Reference proteome</keyword>
<dbReference type="GO" id="GO:0016020">
    <property type="term" value="C:membrane"/>
    <property type="evidence" value="ECO:0007669"/>
    <property type="project" value="InterPro"/>
</dbReference>
<protein>
    <submittedName>
        <fullName evidence="2">Uncharacterized protein</fullName>
    </submittedName>
</protein>
<evidence type="ECO:0000313" key="2">
    <source>
        <dbReference type="EMBL" id="AXE38603.1"/>
    </source>
</evidence>
<proteinExistence type="predicted"/>
<gene>
    <name evidence="2" type="ORF">JS278_01434</name>
</gene>
<dbReference type="Proteomes" id="UP000251995">
    <property type="component" value="Chromosome"/>
</dbReference>
<dbReference type="RefSeq" id="WP_147243169.1">
    <property type="nucleotide sequence ID" value="NZ_CP025198.1"/>
</dbReference>
<feature type="transmembrane region" description="Helical" evidence="1">
    <location>
        <begin position="28"/>
        <end position="49"/>
    </location>
</feature>
<keyword evidence="1" id="KW-0472">Membrane</keyword>
<reference evidence="2 3" key="1">
    <citation type="submission" date="2017-12" db="EMBL/GenBank/DDBJ databases">
        <title>The whole genome sequence of the Acidipropionibacterium virtanenii sp. nov. type strain JS278.</title>
        <authorList>
            <person name="Laine P."/>
            <person name="Deptula P."/>
            <person name="Varmanen P."/>
            <person name="Auvinen P."/>
        </authorList>
    </citation>
    <scope>NUCLEOTIDE SEQUENCE [LARGE SCALE GENOMIC DNA]</scope>
    <source>
        <strain evidence="2 3">JS278</strain>
    </source>
</reference>
<dbReference type="KEGG" id="acij:JS278_01434"/>
<organism evidence="2 3">
    <name type="scientific">Acidipropionibacterium virtanenii</name>
    <dbReference type="NCBI Taxonomy" id="2057246"/>
    <lineage>
        <taxon>Bacteria</taxon>
        <taxon>Bacillati</taxon>
        <taxon>Actinomycetota</taxon>
        <taxon>Actinomycetes</taxon>
        <taxon>Propionibacteriales</taxon>
        <taxon>Propionibacteriaceae</taxon>
        <taxon>Acidipropionibacterium</taxon>
    </lineage>
</organism>
<dbReference type="OrthoDB" id="9812349at2"/>
<keyword evidence="1" id="KW-0812">Transmembrane</keyword>
<evidence type="ECO:0000256" key="1">
    <source>
        <dbReference type="SAM" id="Phobius"/>
    </source>
</evidence>
<dbReference type="AlphaFoldDB" id="A0A344UTK5"/>
<dbReference type="EMBL" id="CP025198">
    <property type="protein sequence ID" value="AXE38603.1"/>
    <property type="molecule type" value="Genomic_DNA"/>
</dbReference>
<sequence>MTQRCEPHSTEDLFWAPPRPDDADMSGWFDLVSFMPYIGWIVLTVVLAFPPKPSAWRYDTGRPPASD</sequence>
<accession>A0A344UTK5</accession>
<keyword evidence="1" id="KW-1133">Transmembrane helix</keyword>
<evidence type="ECO:0000313" key="3">
    <source>
        <dbReference type="Proteomes" id="UP000251995"/>
    </source>
</evidence>
<dbReference type="InterPro" id="IPR008523">
    <property type="entry name" value="DUF805"/>
</dbReference>
<dbReference type="Pfam" id="PF05656">
    <property type="entry name" value="DUF805"/>
    <property type="match status" value="1"/>
</dbReference>